<comment type="caution">
    <text evidence="3">The sequence shown here is derived from an EMBL/GenBank/DDBJ whole genome shotgun (WGS) entry which is preliminary data.</text>
</comment>
<accession>A0AAW1SRA8</accession>
<comment type="similarity">
    <text evidence="1">Belongs to the PEP-utilizing enzyme family.</text>
</comment>
<dbReference type="InterPro" id="IPR013815">
    <property type="entry name" value="ATP_grasp_subdomain_1"/>
</dbReference>
<dbReference type="EMBL" id="JALJOV010001093">
    <property type="protein sequence ID" value="KAK9854757.1"/>
    <property type="molecule type" value="Genomic_DNA"/>
</dbReference>
<dbReference type="Gene3D" id="3.30.470.20">
    <property type="entry name" value="ATP-grasp fold, B domain"/>
    <property type="match status" value="1"/>
</dbReference>
<organism evidence="3 4">
    <name type="scientific">Apatococcus fuscideae</name>
    <dbReference type="NCBI Taxonomy" id="2026836"/>
    <lineage>
        <taxon>Eukaryota</taxon>
        <taxon>Viridiplantae</taxon>
        <taxon>Chlorophyta</taxon>
        <taxon>core chlorophytes</taxon>
        <taxon>Trebouxiophyceae</taxon>
        <taxon>Chlorellales</taxon>
        <taxon>Chlorellaceae</taxon>
        <taxon>Apatococcus</taxon>
    </lineage>
</organism>
<dbReference type="PANTHER" id="PTHR46999">
    <property type="entry name" value="ALPHA-GLUCAN WATER DIKINASE 1, CHLOROPLASTIC-RELATED"/>
    <property type="match status" value="1"/>
</dbReference>
<dbReference type="PANTHER" id="PTHR46999:SF1">
    <property type="entry name" value="ALPHA-GLUCAN WATER DIKINASE 1, CHLOROPLASTIC"/>
    <property type="match status" value="1"/>
</dbReference>
<dbReference type="GO" id="GO:0005524">
    <property type="term" value="F:ATP binding"/>
    <property type="evidence" value="ECO:0007669"/>
    <property type="project" value="InterPro"/>
</dbReference>
<dbReference type="Gene3D" id="3.30.1490.20">
    <property type="entry name" value="ATP-grasp fold, A domain"/>
    <property type="match status" value="2"/>
</dbReference>
<evidence type="ECO:0000313" key="3">
    <source>
        <dbReference type="EMBL" id="KAK9854757.1"/>
    </source>
</evidence>
<dbReference type="Pfam" id="PF01326">
    <property type="entry name" value="PPDK_N"/>
    <property type="match status" value="1"/>
</dbReference>
<evidence type="ECO:0000256" key="1">
    <source>
        <dbReference type="ARBA" id="ARBA00007837"/>
    </source>
</evidence>
<proteinExistence type="inferred from homology"/>
<protein>
    <recommendedName>
        <fullName evidence="2">Pyruvate phosphate dikinase AMP/ATP-binding domain-containing protein</fullName>
    </recommendedName>
</protein>
<gene>
    <name evidence="3" type="ORF">WJX84_004423</name>
</gene>
<dbReference type="InterPro" id="IPR002192">
    <property type="entry name" value="PPDK_AMP/ATP-bd"/>
</dbReference>
<reference evidence="3 4" key="1">
    <citation type="journal article" date="2024" name="Nat. Commun.">
        <title>Phylogenomics reveals the evolutionary origins of lichenization in chlorophyte algae.</title>
        <authorList>
            <person name="Puginier C."/>
            <person name="Libourel C."/>
            <person name="Otte J."/>
            <person name="Skaloud P."/>
            <person name="Haon M."/>
            <person name="Grisel S."/>
            <person name="Petersen M."/>
            <person name="Berrin J.G."/>
            <person name="Delaux P.M."/>
            <person name="Dal Grande F."/>
            <person name="Keller J."/>
        </authorList>
    </citation>
    <scope>NUCLEOTIDE SEQUENCE [LARGE SCALE GENOMIC DNA]</scope>
    <source>
        <strain evidence="3 4">SAG 2523</strain>
    </source>
</reference>
<dbReference type="Proteomes" id="UP001485043">
    <property type="component" value="Unassembled WGS sequence"/>
</dbReference>
<name>A0AAW1SRA8_9CHLO</name>
<dbReference type="SUPFAM" id="SSF56059">
    <property type="entry name" value="Glutathione synthetase ATP-binding domain-like"/>
    <property type="match status" value="1"/>
</dbReference>
<feature type="domain" description="Pyruvate phosphate dikinase AMP/ATP-binding" evidence="2">
    <location>
        <begin position="196"/>
        <end position="270"/>
    </location>
</feature>
<evidence type="ECO:0000259" key="2">
    <source>
        <dbReference type="Pfam" id="PF01326"/>
    </source>
</evidence>
<evidence type="ECO:0000313" key="4">
    <source>
        <dbReference type="Proteomes" id="UP001485043"/>
    </source>
</evidence>
<sequence length="375" mass="39845">MLQSELAARGIPLACCLEPEQLASMRASEGQLMALTLSQVGQSVLLEPAGSCRRTAPGQGTSLSCPKLRTPSWMGSYAIPAEAFSADRVGAKSMNLTQLKGQLPDWIHLPASAALPFGTFEAVLEDNLNAGIADAMQALHQDLQKDGQGLSDALQDVRRAVLQLQAPLQLLPQLQRAFRDAGLPELQEGHWGPAWQAIKAVWASQWNNRAVVSMRRAGLDHASLRMAVLCQATLPAQHAFVSHTANPLSGDANEIYVEVVQGLGETLVGNHPGSAFSFVARKDCLTATPGDEQNTSVPTLLESGITITGFPSKSAAMRTKSAGSNLIFRSDSNGEDLEGYAGAGLFDSVQMSAPELVAADYSTDPLLEDEEGSTR</sequence>
<dbReference type="AlphaFoldDB" id="A0AAW1SRA8"/>
<dbReference type="GO" id="GO:0016301">
    <property type="term" value="F:kinase activity"/>
    <property type="evidence" value="ECO:0007669"/>
    <property type="project" value="InterPro"/>
</dbReference>
<keyword evidence="4" id="KW-1185">Reference proteome</keyword>